<accession>A0A4R6MYM9</accession>
<dbReference type="GO" id="GO:0016020">
    <property type="term" value="C:membrane"/>
    <property type="evidence" value="ECO:0007669"/>
    <property type="project" value="InterPro"/>
</dbReference>
<dbReference type="SUPFAM" id="SSF48452">
    <property type="entry name" value="TPR-like"/>
    <property type="match status" value="3"/>
</dbReference>
<dbReference type="PRINTS" id="PR01441">
    <property type="entry name" value="CELLSNTHASEC"/>
</dbReference>
<comment type="caution">
    <text evidence="2">The sequence shown here is derived from an EMBL/GenBank/DDBJ whole genome shotgun (WGS) entry which is preliminary data.</text>
</comment>
<evidence type="ECO:0000313" key="2">
    <source>
        <dbReference type="EMBL" id="TDP07753.1"/>
    </source>
</evidence>
<keyword evidence="2" id="KW-0449">Lipoprotein</keyword>
<keyword evidence="1" id="KW-0802">TPR repeat</keyword>
<dbReference type="GO" id="GO:0006011">
    <property type="term" value="P:UDP-alpha-D-glucose metabolic process"/>
    <property type="evidence" value="ECO:0007669"/>
    <property type="project" value="InterPro"/>
</dbReference>
<dbReference type="Pfam" id="PF14559">
    <property type="entry name" value="TPR_19"/>
    <property type="match status" value="3"/>
</dbReference>
<dbReference type="Proteomes" id="UP000295357">
    <property type="component" value="Unassembled WGS sequence"/>
</dbReference>
<evidence type="ECO:0000256" key="1">
    <source>
        <dbReference type="PROSITE-ProRule" id="PRU00339"/>
    </source>
</evidence>
<dbReference type="NCBIfam" id="TIGR02917">
    <property type="entry name" value="PEP_TPR_lipo"/>
    <property type="match status" value="1"/>
</dbReference>
<feature type="repeat" description="TPR" evidence="1">
    <location>
        <begin position="406"/>
        <end position="439"/>
    </location>
</feature>
<feature type="repeat" description="TPR" evidence="1">
    <location>
        <begin position="236"/>
        <end position="269"/>
    </location>
</feature>
<dbReference type="Pfam" id="PF13432">
    <property type="entry name" value="TPR_16"/>
    <property type="match status" value="1"/>
</dbReference>
<dbReference type="Gene3D" id="1.25.40.10">
    <property type="entry name" value="Tetratricopeptide repeat domain"/>
    <property type="match status" value="5"/>
</dbReference>
<dbReference type="InterPro" id="IPR019734">
    <property type="entry name" value="TPR_rpt"/>
</dbReference>
<sequence>MGKTLLDRGEAAAAIVELDKARNLGAPGEEVIPALARALLANGQHDRVLSDFGTETLADAGAKADLYGSLAMAHMAAGNQPRAREFADKSLALNAKQLAPLMLLASIATEEKQYARAHELIDRAIAADPRSPLPLIQKSELIFKAEGNLESVIALLNKAIELQPDNLMARSSMVLALLKSNNTQAAQAHIDALKKGPYAKHPQTAYLEAQAAFSARQWRVAQTRVTEALKAYPDRVDVLHLAGAIHFENGELLESERLLAKALSLQPDMDPARRRLAVTQLRMGQAQKAFGTLRPLISRGDTDAHTYALAGEALVMSGQAEAATQQLAQAVKFAPDHIGHQVQLLLAQRSKAGDGATLAGLKALAQKDKGTYADLILISMLSETQQFNQALAAVDNLQRKLPAESPLAAHLRGKVELAAQTIDAARKSFSRALEIDPVHVPSAAALAGIDLQENKPDEAKKRFATIIKTDPKNLLAQLAVVKIRRIEKAPASELQRSLEEIVRDHPGEPVAWGELIAQLLESGENKAALNAAQKAAVALPDRPDLMDLLGRAQLASGDHAQALTTYKRMAALEPYSPRSLLRIAATQMAAKDSSAAEQTLKQALGQFPGNLTILETQYAMALTMQRSQDALAVARQIQKSHPTILRGYELEAELAARRGDAPSIAKAYSNALKANPDSTLAAIKLHGTLLRTGDAAEAERLAKSWRSSHPKDMSFVAATGDQYMAISNFGAAEQQFRTILNQHPDHIGALNNLAWVLAAQGKPGALDHINRAINLDSRTAPLLDTLAWVQASEKRYDLAIKSQREAIALSPEDPTLRLNLAKLMARSGDTASARSELEGLSKLGNKFGGQGEVEALLAKLK</sequence>
<dbReference type="AlphaFoldDB" id="A0A4R6MYM9"/>
<name>A0A4R6MYM9_9BURK</name>
<organism evidence="2 3">
    <name type="scientific">Roseateles asaccharophilus</name>
    <dbReference type="NCBI Taxonomy" id="582607"/>
    <lineage>
        <taxon>Bacteria</taxon>
        <taxon>Pseudomonadati</taxon>
        <taxon>Pseudomonadota</taxon>
        <taxon>Betaproteobacteria</taxon>
        <taxon>Burkholderiales</taxon>
        <taxon>Sphaerotilaceae</taxon>
        <taxon>Roseateles</taxon>
    </lineage>
</organism>
<feature type="repeat" description="TPR" evidence="1">
    <location>
        <begin position="304"/>
        <end position="337"/>
    </location>
</feature>
<proteinExistence type="predicted"/>
<dbReference type="InterPro" id="IPR014266">
    <property type="entry name" value="PEP-CTERM_TPR_PrsT"/>
</dbReference>
<dbReference type="InterPro" id="IPR003921">
    <property type="entry name" value="Cell_synth_C"/>
</dbReference>
<dbReference type="PANTHER" id="PTHR12558">
    <property type="entry name" value="CELL DIVISION CYCLE 16,23,27"/>
    <property type="match status" value="1"/>
</dbReference>
<dbReference type="PANTHER" id="PTHR12558:SF33">
    <property type="entry name" value="BLL7664 PROTEIN"/>
    <property type="match status" value="1"/>
</dbReference>
<reference evidence="2 3" key="1">
    <citation type="submission" date="2019-03" db="EMBL/GenBank/DDBJ databases">
        <title>Genomic Encyclopedia of Type Strains, Phase IV (KMG-IV): sequencing the most valuable type-strain genomes for metagenomic binning, comparative biology and taxonomic classification.</title>
        <authorList>
            <person name="Goeker M."/>
        </authorList>
    </citation>
    <scope>NUCLEOTIDE SEQUENCE [LARGE SCALE GENOMIC DNA]</scope>
    <source>
        <strain evidence="2 3">DSM 25082</strain>
    </source>
</reference>
<evidence type="ECO:0000313" key="3">
    <source>
        <dbReference type="Proteomes" id="UP000295357"/>
    </source>
</evidence>
<protein>
    <submittedName>
        <fullName evidence="2">Putative PEP-CTERM system TPR-repeat lipoprotein</fullName>
    </submittedName>
</protein>
<dbReference type="SMART" id="SM00028">
    <property type="entry name" value="TPR"/>
    <property type="match status" value="10"/>
</dbReference>
<feature type="repeat" description="TPR" evidence="1">
    <location>
        <begin position="543"/>
        <end position="576"/>
    </location>
</feature>
<dbReference type="EMBL" id="SNXE01000006">
    <property type="protein sequence ID" value="TDP07753.1"/>
    <property type="molecule type" value="Genomic_DNA"/>
</dbReference>
<gene>
    <name evidence="2" type="ORF">DFR39_10613</name>
</gene>
<dbReference type="InterPro" id="IPR011990">
    <property type="entry name" value="TPR-like_helical_dom_sf"/>
</dbReference>
<dbReference type="PROSITE" id="PS50005">
    <property type="entry name" value="TPR"/>
    <property type="match status" value="4"/>
</dbReference>
<keyword evidence="3" id="KW-1185">Reference proteome</keyword>